<dbReference type="CDD" id="cd06225">
    <property type="entry name" value="HAMP"/>
    <property type="match status" value="1"/>
</dbReference>
<dbReference type="Proteomes" id="UP001596456">
    <property type="component" value="Unassembled WGS sequence"/>
</dbReference>
<dbReference type="InterPro" id="IPR004089">
    <property type="entry name" value="MCPsignal_dom"/>
</dbReference>
<dbReference type="PROSITE" id="PS50885">
    <property type="entry name" value="HAMP"/>
    <property type="match status" value="1"/>
</dbReference>
<comment type="caution">
    <text evidence="7">The sequence shown here is derived from an EMBL/GenBank/DDBJ whole genome shotgun (WGS) entry which is preliminary data.</text>
</comment>
<dbReference type="Pfam" id="PF00015">
    <property type="entry name" value="MCPsignal"/>
    <property type="match status" value="1"/>
</dbReference>
<accession>A0ABW2KX94</accession>
<evidence type="ECO:0000259" key="6">
    <source>
        <dbReference type="PROSITE" id="PS50885"/>
    </source>
</evidence>
<evidence type="ECO:0000313" key="8">
    <source>
        <dbReference type="Proteomes" id="UP001596456"/>
    </source>
</evidence>
<dbReference type="SUPFAM" id="SSF58104">
    <property type="entry name" value="Methyl-accepting chemotaxis protein (MCP) signaling domain"/>
    <property type="match status" value="1"/>
</dbReference>
<dbReference type="EMBL" id="JBHTCM010000010">
    <property type="protein sequence ID" value="MFC7333786.1"/>
    <property type="molecule type" value="Genomic_DNA"/>
</dbReference>
<protein>
    <submittedName>
        <fullName evidence="7">Methyl-accepting chemotaxis protein</fullName>
    </submittedName>
</protein>
<feature type="domain" description="HAMP" evidence="6">
    <location>
        <begin position="211"/>
        <end position="264"/>
    </location>
</feature>
<dbReference type="SMART" id="SM00283">
    <property type="entry name" value="MA"/>
    <property type="match status" value="1"/>
</dbReference>
<dbReference type="SMART" id="SM00304">
    <property type="entry name" value="HAMP"/>
    <property type="match status" value="1"/>
</dbReference>
<dbReference type="PANTHER" id="PTHR32089:SF112">
    <property type="entry name" value="LYSOZYME-LIKE PROTEIN-RELATED"/>
    <property type="match status" value="1"/>
</dbReference>
<reference evidence="8" key="1">
    <citation type="journal article" date="2019" name="Int. J. Syst. Evol. Microbiol.">
        <title>The Global Catalogue of Microorganisms (GCM) 10K type strain sequencing project: providing services to taxonomists for standard genome sequencing and annotation.</title>
        <authorList>
            <consortium name="The Broad Institute Genomics Platform"/>
            <consortium name="The Broad Institute Genome Sequencing Center for Infectious Disease"/>
            <person name="Wu L."/>
            <person name="Ma J."/>
        </authorList>
    </citation>
    <scope>NUCLEOTIDE SEQUENCE [LARGE SCALE GENOMIC DNA]</scope>
    <source>
        <strain evidence="8">CGMCC 1.16275</strain>
    </source>
</reference>
<sequence length="561" mass="58321">MRFRDLPTVQKLLVPLVLMGLLTLAVSAYALAQMRTVGTEYQELVDHEAAAIQTILRANQMAEQIGRVSFTLVAESDSFILEGLKDEIDLKASTLRELLARAAGLAPDFADDLTLVGRDFDAMEETIEKARQAALAGKAEEGGRLLVDFVDPRLTDGLDRLEGVTKELDARLEAGTAAAARRYDRALLVTLAAGLAGTVLFMALAVWMAVANVSRPLQRIVATMTRLAGGDLSVRVDGDDRRDEIGATAKAVRVFQKSMLDAARLREEQTALEARTEAEKRSARGRLADEFEGAMQAVVEGIAGSARHLRETAEGLSAVAAETNDQTAAVAGAAELAAGNVNTVAAAAEELSSSIREISRRVAESAAIADSAVSEAERSNATVAGLVDASRRIGEVVKLINDIASQTNLLALNATIEAARAGEAGKGFAVVAGEVKNLATQTAKATEEIGSQIADMQAAAGSAADAIRGVGGTIGRISEIVTTIASAVEQQGAATQEIASSVAQAAAGTSDVSSTIGDVTRAAARTGTLAGDVLGAAQTLVADAERMRRDVSGFASRVRAG</sequence>
<name>A0ABW2KX94_9PROT</name>
<dbReference type="PRINTS" id="PR00260">
    <property type="entry name" value="CHEMTRNSDUCR"/>
</dbReference>
<dbReference type="Gene3D" id="1.10.287.950">
    <property type="entry name" value="Methyl-accepting chemotaxis protein"/>
    <property type="match status" value="1"/>
</dbReference>
<dbReference type="PANTHER" id="PTHR32089">
    <property type="entry name" value="METHYL-ACCEPTING CHEMOTAXIS PROTEIN MCPB"/>
    <property type="match status" value="1"/>
</dbReference>
<feature type="transmembrane region" description="Helical" evidence="4">
    <location>
        <begin position="12"/>
        <end position="32"/>
    </location>
</feature>
<comment type="similarity">
    <text evidence="2">Belongs to the methyl-accepting chemotaxis (MCP) protein family.</text>
</comment>
<evidence type="ECO:0000256" key="4">
    <source>
        <dbReference type="SAM" id="Phobius"/>
    </source>
</evidence>
<dbReference type="Pfam" id="PF00672">
    <property type="entry name" value="HAMP"/>
    <property type="match status" value="1"/>
</dbReference>
<keyword evidence="4" id="KW-1133">Transmembrane helix</keyword>
<dbReference type="Gene3D" id="6.10.340.10">
    <property type="match status" value="1"/>
</dbReference>
<proteinExistence type="inferred from homology"/>
<feature type="transmembrane region" description="Helical" evidence="4">
    <location>
        <begin position="186"/>
        <end position="210"/>
    </location>
</feature>
<evidence type="ECO:0000256" key="3">
    <source>
        <dbReference type="PROSITE-ProRule" id="PRU00284"/>
    </source>
</evidence>
<gene>
    <name evidence="7" type="ORF">ACFQPS_11485</name>
</gene>
<keyword evidence="8" id="KW-1185">Reference proteome</keyword>
<keyword evidence="4" id="KW-0472">Membrane</keyword>
<keyword evidence="4" id="KW-0812">Transmembrane</keyword>
<dbReference type="RefSeq" id="WP_377359083.1">
    <property type="nucleotide sequence ID" value="NZ_JBHTCM010000010.1"/>
</dbReference>
<evidence type="ECO:0000256" key="2">
    <source>
        <dbReference type="ARBA" id="ARBA00029447"/>
    </source>
</evidence>
<dbReference type="PROSITE" id="PS50111">
    <property type="entry name" value="CHEMOTAXIS_TRANSDUC_2"/>
    <property type="match status" value="1"/>
</dbReference>
<organism evidence="7 8">
    <name type="scientific">Rhodocista pekingensis</name>
    <dbReference type="NCBI Taxonomy" id="201185"/>
    <lineage>
        <taxon>Bacteria</taxon>
        <taxon>Pseudomonadati</taxon>
        <taxon>Pseudomonadota</taxon>
        <taxon>Alphaproteobacteria</taxon>
        <taxon>Rhodospirillales</taxon>
        <taxon>Azospirillaceae</taxon>
        <taxon>Rhodocista</taxon>
    </lineage>
</organism>
<dbReference type="InterPro" id="IPR003660">
    <property type="entry name" value="HAMP_dom"/>
</dbReference>
<dbReference type="InterPro" id="IPR004090">
    <property type="entry name" value="Chemotax_Me-accpt_rcpt"/>
</dbReference>
<feature type="domain" description="Methyl-accepting transducer" evidence="5">
    <location>
        <begin position="305"/>
        <end position="527"/>
    </location>
</feature>
<keyword evidence="1 3" id="KW-0807">Transducer</keyword>
<evidence type="ECO:0000256" key="1">
    <source>
        <dbReference type="ARBA" id="ARBA00023224"/>
    </source>
</evidence>
<evidence type="ECO:0000259" key="5">
    <source>
        <dbReference type="PROSITE" id="PS50111"/>
    </source>
</evidence>
<evidence type="ECO:0000313" key="7">
    <source>
        <dbReference type="EMBL" id="MFC7333786.1"/>
    </source>
</evidence>